<dbReference type="SUPFAM" id="SSF116734">
    <property type="entry name" value="DNA methylase specificity domain"/>
    <property type="match status" value="1"/>
</dbReference>
<evidence type="ECO:0000256" key="3">
    <source>
        <dbReference type="ARBA" id="ARBA00023125"/>
    </source>
</evidence>
<dbReference type="InterPro" id="IPR051212">
    <property type="entry name" value="Type-I_RE_S_subunit"/>
</dbReference>
<accession>A0A386AY54</accession>
<gene>
    <name evidence="5" type="primary">orf218</name>
</gene>
<proteinExistence type="inferred from homology"/>
<evidence type="ECO:0000313" key="5">
    <source>
        <dbReference type="EMBL" id="AYC64361.1"/>
    </source>
</evidence>
<sequence length="218" mass="25648">MKNKSTLQTIFFSELFLWDVTRFNIINKFKNENFLKDILNLYKILISKTELIQNDWKIIYKISHQGELFFRYKEQISTYKGRLYKVLPNSIIYSKMGVKHGGIYYHGAQQLPFAVSAEYPTFTFLPNKINGEYLTLVFRSSQIKKLLNTKLSGSSRRRVQVDEFLNIQIPLPPLEEQNKIVESYNKGLLLKKEADQAIEKAKQEVENLLLKNKKSDHF</sequence>
<feature type="domain" description="Type I restriction modification DNA specificity" evidence="4">
    <location>
        <begin position="34"/>
        <end position="182"/>
    </location>
</feature>
<keyword evidence="3" id="KW-0238">DNA-binding</keyword>
<comment type="similarity">
    <text evidence="1">Belongs to the type-I restriction system S methylase family.</text>
</comment>
<dbReference type="EMBL" id="MH591095">
    <property type="protein sequence ID" value="AYC64361.1"/>
    <property type="molecule type" value="Genomic_DNA"/>
</dbReference>
<dbReference type="InterPro" id="IPR000055">
    <property type="entry name" value="Restrct_endonuc_typeI_TRD"/>
</dbReference>
<organism evidence="5">
    <name type="scientific">Pseudochlorodesmis sp. HV01306a</name>
    <dbReference type="NCBI Taxonomy" id="2358488"/>
    <lineage>
        <taxon>Eukaryota</taxon>
        <taxon>Viridiplantae</taxon>
        <taxon>Chlorophyta</taxon>
        <taxon>core chlorophytes</taxon>
        <taxon>Ulvophyceae</taxon>
        <taxon>TCBD clade</taxon>
        <taxon>Bryopsidales</taxon>
        <taxon>Bryopsidineae</taxon>
        <taxon>Bryopsidaceae</taxon>
        <taxon>Pseudochlorodesmis</taxon>
    </lineage>
</organism>
<dbReference type="GO" id="GO:0009307">
    <property type="term" value="P:DNA restriction-modification system"/>
    <property type="evidence" value="ECO:0007669"/>
    <property type="project" value="UniProtKB-KW"/>
</dbReference>
<keyword evidence="5" id="KW-0934">Plastid</keyword>
<dbReference type="PANTHER" id="PTHR43140:SF1">
    <property type="entry name" value="TYPE I RESTRICTION ENZYME ECOKI SPECIFICITY SUBUNIT"/>
    <property type="match status" value="1"/>
</dbReference>
<dbReference type="InterPro" id="IPR044946">
    <property type="entry name" value="Restrct_endonuc_typeI_TRD_sf"/>
</dbReference>
<evidence type="ECO:0000256" key="2">
    <source>
        <dbReference type="ARBA" id="ARBA00022747"/>
    </source>
</evidence>
<dbReference type="Gene3D" id="3.90.220.20">
    <property type="entry name" value="DNA methylase specificity domains"/>
    <property type="match status" value="1"/>
</dbReference>
<geneLocation type="chloroplast" evidence="5"/>
<keyword evidence="2" id="KW-0680">Restriction system</keyword>
<dbReference type="AlphaFoldDB" id="A0A386AY54"/>
<dbReference type="Pfam" id="PF01420">
    <property type="entry name" value="Methylase_S"/>
    <property type="match status" value="1"/>
</dbReference>
<reference evidence="5" key="2">
    <citation type="journal article" date="2019" name="Mol. Phylogenet. Evol.">
        <title>Reassessment of the classification of bryopsidales (chlorophyta) based on chloroplast phylogenomic analyses.</title>
        <authorList>
            <person name="Cremen M.C."/>
            <person name="Leliaert F."/>
            <person name="West J."/>
            <person name="Lam D.W."/>
            <person name="Shimada S."/>
            <person name="Lopez-Bautista J.M."/>
            <person name="Verbruggen H."/>
        </authorList>
    </citation>
    <scope>NUCLEOTIDE SEQUENCE</scope>
</reference>
<dbReference type="GO" id="GO:0003677">
    <property type="term" value="F:DNA binding"/>
    <property type="evidence" value="ECO:0007669"/>
    <property type="project" value="UniProtKB-KW"/>
</dbReference>
<name>A0A386AY54_9CHLO</name>
<evidence type="ECO:0000259" key="4">
    <source>
        <dbReference type="Pfam" id="PF01420"/>
    </source>
</evidence>
<evidence type="ECO:0000256" key="1">
    <source>
        <dbReference type="ARBA" id="ARBA00010923"/>
    </source>
</evidence>
<keyword evidence="5" id="KW-0150">Chloroplast</keyword>
<reference evidence="5" key="1">
    <citation type="submission" date="2018-07" db="EMBL/GenBank/DDBJ databases">
        <authorList>
            <person name="Quirk P.G."/>
            <person name="Krulwich T.A."/>
        </authorList>
    </citation>
    <scope>NUCLEOTIDE SEQUENCE</scope>
</reference>
<protein>
    <recommendedName>
        <fullName evidence="4">Type I restriction modification DNA specificity domain-containing protein</fullName>
    </recommendedName>
</protein>
<dbReference type="PANTHER" id="PTHR43140">
    <property type="entry name" value="TYPE-1 RESTRICTION ENZYME ECOKI SPECIFICITY PROTEIN"/>
    <property type="match status" value="1"/>
</dbReference>